<dbReference type="Proteomes" id="UP001063166">
    <property type="component" value="Unassembled WGS sequence"/>
</dbReference>
<organism evidence="1 2">
    <name type="scientific">Lyophyllum shimeji</name>
    <name type="common">Hon-shimeji</name>
    <name type="synonym">Tricholoma shimeji</name>
    <dbReference type="NCBI Taxonomy" id="47721"/>
    <lineage>
        <taxon>Eukaryota</taxon>
        <taxon>Fungi</taxon>
        <taxon>Dikarya</taxon>
        <taxon>Basidiomycota</taxon>
        <taxon>Agaricomycotina</taxon>
        <taxon>Agaricomycetes</taxon>
        <taxon>Agaricomycetidae</taxon>
        <taxon>Agaricales</taxon>
        <taxon>Tricholomatineae</taxon>
        <taxon>Lyophyllaceae</taxon>
        <taxon>Lyophyllum</taxon>
    </lineage>
</organism>
<dbReference type="EMBL" id="BRPK01000014">
    <property type="protein sequence ID" value="GLB43621.1"/>
    <property type="molecule type" value="Genomic_DNA"/>
</dbReference>
<dbReference type="SUPFAM" id="SSF81383">
    <property type="entry name" value="F-box domain"/>
    <property type="match status" value="1"/>
</dbReference>
<dbReference type="AlphaFoldDB" id="A0A9P3PYU9"/>
<keyword evidence="2" id="KW-1185">Reference proteome</keyword>
<accession>A0A9P3PYU9</accession>
<dbReference type="InterPro" id="IPR036047">
    <property type="entry name" value="F-box-like_dom_sf"/>
</dbReference>
<dbReference type="OrthoDB" id="3219396at2759"/>
<name>A0A9P3PYU9_LYOSH</name>
<evidence type="ECO:0000313" key="1">
    <source>
        <dbReference type="EMBL" id="GLB43621.1"/>
    </source>
</evidence>
<gene>
    <name evidence="1" type="ORF">LshimejAT787_1401330</name>
</gene>
<protein>
    <recommendedName>
        <fullName evidence="3">F-box domain-containing protein</fullName>
    </recommendedName>
</protein>
<evidence type="ECO:0008006" key="3">
    <source>
        <dbReference type="Google" id="ProtNLM"/>
    </source>
</evidence>
<evidence type="ECO:0000313" key="2">
    <source>
        <dbReference type="Proteomes" id="UP001063166"/>
    </source>
</evidence>
<proteinExistence type="predicted"/>
<reference evidence="1" key="1">
    <citation type="submission" date="2022-07" db="EMBL/GenBank/DDBJ databases">
        <title>The genome of Lyophyllum shimeji provides insight into the initial evolution of ectomycorrhizal fungal genome.</title>
        <authorList>
            <person name="Kobayashi Y."/>
            <person name="Shibata T."/>
            <person name="Hirakawa H."/>
            <person name="Shigenobu S."/>
            <person name="Nishiyama T."/>
            <person name="Yamada A."/>
            <person name="Hasebe M."/>
            <person name="Kawaguchi M."/>
        </authorList>
    </citation>
    <scope>NUCLEOTIDE SEQUENCE</scope>
    <source>
        <strain evidence="1">AT787</strain>
    </source>
</reference>
<comment type="caution">
    <text evidence="1">The sequence shown here is derived from an EMBL/GenBank/DDBJ whole genome shotgun (WGS) entry which is preliminary data.</text>
</comment>
<sequence length="623" mass="70944">MSSSLSTHTSNSGPLAGYLPNFLLSRFKRSSPCCIHRLPLDIFVDHIFVYLCVEDIMCLRRVNKAFFLLTHEPVIWKRFLSHLNVPLPPLRPTFRYALEATDFEVEQLVSRAVSLEDNWRQPHPRPTSSIVFDTHYHVLDMKLLPGGKYLVASVRDAYRFFIVLYCLDHPKGPHALARFATQMKAFNLQAKYMTFQGKPVIMIAYVRRSFHDGGPANLDPSEYGFRHPIDAPYPFVHELLCVYINLETLEALADPHITPGSVESASIALGEFAKGPFYQAATAIAKYEVNHVSLFEFNGKSFASMVQMPNRVVIIDLSAQTVSTLICENHDEYRDQAHSIRAVRHLPYQREMLVFRTITISPPANEPQAPIRLLQVLEIYEMPSKIGGAELVYPKDAYVLGNQTVANVHISDYGIPTTNGEDYRLQFHYQPSPPISVYLETTAPTGVLHYVVWPSRKANKYGSFTYFYNLEYVCIQTRHNCEPYVAHVVPGALRAIIYTSHMDDRKDAVTLHSLRRYLNPEFQTKNYPVPRVNRSSNVMRKKVPKMPVNVYGTLDTNPAALELYRQNGVAAITWDEGIGRLCIAAGNTPQIEVVDFANVVHPDKRSERWKQAQEYVTHDRSDP</sequence>